<dbReference type="PANTHER" id="PTHR21227:SF0">
    <property type="entry name" value="TRNA-SPLICING ENDONUCLEASE SUBUNIT SEN2"/>
    <property type="match status" value="1"/>
</dbReference>
<dbReference type="PANTHER" id="PTHR21227">
    <property type="entry name" value="TRNA-SPLICING ENDONUCLEASE SUBUNIT SEN2"/>
    <property type="match status" value="1"/>
</dbReference>
<dbReference type="SUPFAM" id="SSF53032">
    <property type="entry name" value="tRNA-intron endonuclease catalytic domain-like"/>
    <property type="match status" value="1"/>
</dbReference>
<feature type="domain" description="tRNA intron endonuclease catalytic" evidence="1">
    <location>
        <begin position="86"/>
        <end position="169"/>
    </location>
</feature>
<dbReference type="InterPro" id="IPR036740">
    <property type="entry name" value="tRNA_intron_Endonuc_N_sf"/>
</dbReference>
<dbReference type="EC" id="4.6.1.16" evidence="3"/>
<dbReference type="InterPro" id="IPR006678">
    <property type="entry name" value="tRNA_intron_Endonuc_N"/>
</dbReference>
<keyword evidence="3" id="KW-0456">Lyase</keyword>
<dbReference type="AlphaFoldDB" id="A0A832V480"/>
<evidence type="ECO:0000259" key="2">
    <source>
        <dbReference type="Pfam" id="PF02778"/>
    </source>
</evidence>
<evidence type="ECO:0000259" key="1">
    <source>
        <dbReference type="Pfam" id="PF01974"/>
    </source>
</evidence>
<dbReference type="GO" id="GO:0005737">
    <property type="term" value="C:cytoplasm"/>
    <property type="evidence" value="ECO:0007669"/>
    <property type="project" value="TreeGrafter"/>
</dbReference>
<sequence length="177" mass="19698">MPSNKVASGMLVGGNVLVSDQKEANSLNQKGYFGEIGKGGKLTIPLVEALYLVENTKLRVSKGKKVMDFDTLLAYAEERDAGAFVQYLAFSDIRDRGYIVKSGFKFGAHFRIYERGNVPGEDHAKYLIHALPENFSMTLTEFSRLVRLGHSVKKELWIAVVDNDSGVTYYTLGRVKP</sequence>
<feature type="domain" description="tRNA intron endonuclease N-terminal" evidence="2">
    <location>
        <begin position="8"/>
        <end position="73"/>
    </location>
</feature>
<dbReference type="Gene3D" id="3.40.1350.10">
    <property type="match status" value="1"/>
</dbReference>
<proteinExistence type="predicted"/>
<dbReference type="SUPFAM" id="SSF55267">
    <property type="entry name" value="tRNA-intron endonuclease N-terminal domain-like"/>
    <property type="match status" value="1"/>
</dbReference>
<dbReference type="EMBL" id="DVAD01000015">
    <property type="protein sequence ID" value="HIJ99774.1"/>
    <property type="molecule type" value="Genomic_DNA"/>
</dbReference>
<name>A0A832V480_9ARCH</name>
<dbReference type="GO" id="GO:0000213">
    <property type="term" value="F:tRNA-intron lyase activity"/>
    <property type="evidence" value="ECO:0007669"/>
    <property type="project" value="UniProtKB-EC"/>
</dbReference>
<dbReference type="InterPro" id="IPR036167">
    <property type="entry name" value="tRNA_intron_Endo_cat-like_sf"/>
</dbReference>
<reference evidence="3 4" key="1">
    <citation type="journal article" name="Nat. Commun.">
        <title>Undinarchaeota illuminate DPANN phylogeny and the impact of gene transfer on archaeal evolution.</title>
        <authorList>
            <person name="Dombrowski N."/>
            <person name="Williams T.A."/>
            <person name="Sun J."/>
            <person name="Woodcroft B.J."/>
            <person name="Lee J.H."/>
            <person name="Minh B.Q."/>
            <person name="Rinke C."/>
            <person name="Spang A."/>
        </authorList>
    </citation>
    <scope>NUCLEOTIDE SEQUENCE [LARGE SCALE GENOMIC DNA]</scope>
    <source>
        <strain evidence="3">MAG_bin17</strain>
    </source>
</reference>
<dbReference type="Pfam" id="PF02778">
    <property type="entry name" value="tRNA_int_endo_N"/>
    <property type="match status" value="1"/>
</dbReference>
<dbReference type="GO" id="GO:0003676">
    <property type="term" value="F:nucleic acid binding"/>
    <property type="evidence" value="ECO:0007669"/>
    <property type="project" value="InterPro"/>
</dbReference>
<gene>
    <name evidence="3" type="primary">endA</name>
    <name evidence="3" type="ORF">H1011_03045</name>
</gene>
<dbReference type="InterPro" id="IPR016442">
    <property type="entry name" value="tRNA_splic_arch_short"/>
</dbReference>
<dbReference type="CDD" id="cd22363">
    <property type="entry name" value="tRNA-intron_lyase_C"/>
    <property type="match status" value="1"/>
</dbReference>
<dbReference type="InterPro" id="IPR006677">
    <property type="entry name" value="tRNA_intron_Endonuc_cat-like"/>
</dbReference>
<dbReference type="NCBIfam" id="TIGR00324">
    <property type="entry name" value="endA"/>
    <property type="match status" value="1"/>
</dbReference>
<dbReference type="GO" id="GO:0006388">
    <property type="term" value="P:tRNA splicing, via endonucleolytic cleavage and ligation"/>
    <property type="evidence" value="ECO:0007669"/>
    <property type="project" value="InterPro"/>
</dbReference>
<evidence type="ECO:0000313" key="4">
    <source>
        <dbReference type="Proteomes" id="UP000604391"/>
    </source>
</evidence>
<accession>A0A832V480</accession>
<protein>
    <submittedName>
        <fullName evidence="3">tRNA-intron lyase</fullName>
        <ecNumber evidence="3">4.6.1.16</ecNumber>
    </submittedName>
</protein>
<evidence type="ECO:0000313" key="3">
    <source>
        <dbReference type="EMBL" id="HIJ99774.1"/>
    </source>
</evidence>
<dbReference type="PIRSF" id="PIRSF005285">
    <property type="entry name" value="tRNA_splic_archaea"/>
    <property type="match status" value="1"/>
</dbReference>
<dbReference type="InterPro" id="IPR011856">
    <property type="entry name" value="tRNA_endonuc-like_dom_sf"/>
</dbReference>
<keyword evidence="4" id="KW-1185">Reference proteome</keyword>
<dbReference type="Gene3D" id="3.40.1170.20">
    <property type="entry name" value="tRNA intron endonuclease, N-terminal domain"/>
    <property type="match status" value="1"/>
</dbReference>
<dbReference type="Proteomes" id="UP000604391">
    <property type="component" value="Unassembled WGS sequence"/>
</dbReference>
<dbReference type="Pfam" id="PF01974">
    <property type="entry name" value="tRNA_int_endo"/>
    <property type="match status" value="1"/>
</dbReference>
<dbReference type="InterPro" id="IPR006676">
    <property type="entry name" value="tRNA_splic"/>
</dbReference>
<organism evidence="3 4">
    <name type="scientific">Candidatus Undinarchaeum marinum</name>
    <dbReference type="NCBI Taxonomy" id="2756141"/>
    <lineage>
        <taxon>Archaea</taxon>
        <taxon>Candidatus Undinarchaeota</taxon>
        <taxon>Candidatus Undinarchaeia</taxon>
        <taxon>Candidatus Undinarchaeales</taxon>
        <taxon>Candidatus Undinarchaeaceae</taxon>
        <taxon>Candidatus Undinarchaeum</taxon>
    </lineage>
</organism>
<comment type="caution">
    <text evidence="3">The sequence shown here is derived from an EMBL/GenBank/DDBJ whole genome shotgun (WGS) entry which is preliminary data.</text>
</comment>